<evidence type="ECO:0000313" key="1">
    <source>
        <dbReference type="EMBL" id="MFB8963560.1"/>
    </source>
</evidence>
<accession>A0ACC6VCI8</accession>
<dbReference type="Proteomes" id="UP001169740">
    <property type="component" value="Unassembled WGS sequence"/>
</dbReference>
<gene>
    <name evidence="1" type="ORF">QSH54_017060</name>
</gene>
<comment type="caution">
    <text evidence="1">The sequence shown here is derived from an EMBL/GenBank/DDBJ whole genome shotgun (WGS) entry which is preliminary data.</text>
</comment>
<evidence type="ECO:0000313" key="2">
    <source>
        <dbReference type="Proteomes" id="UP001169740"/>
    </source>
</evidence>
<name>A0ACC6VCI8_9XANT</name>
<proteinExistence type="predicted"/>
<organism evidence="1 2">
    <name type="scientific">Xanthomonas arboricola pv. pruni</name>
    <dbReference type="NCBI Taxonomy" id="69929"/>
    <lineage>
        <taxon>Bacteria</taxon>
        <taxon>Pseudomonadati</taxon>
        <taxon>Pseudomonadota</taxon>
        <taxon>Gammaproteobacteria</taxon>
        <taxon>Lysobacterales</taxon>
        <taxon>Lysobacteraceae</taxon>
        <taxon>Xanthomonas</taxon>
    </lineage>
</organism>
<dbReference type="EMBL" id="JASVYU020000023">
    <property type="protein sequence ID" value="MFB8963560.1"/>
    <property type="molecule type" value="Genomic_DNA"/>
</dbReference>
<sequence>MPQRGHARHQPPMAYSRTPCALQSHAPMPSYVSLLAVAACLLLPLQDSLAAAPDRSQPAAVVSSCTADAYGSCPSWMPSQREMRTVLADYFCEAADRGLVRPRVSRVVRAETSQVACAALGTETNSNIVCGGDMHFIGPDGRTDFVTFSPTMHRQDDGRYAIYEGEDENENAVWHVPSPQSASKVCAGQPLR</sequence>
<protein>
    <submittedName>
        <fullName evidence="1">Uncharacterized protein</fullName>
    </submittedName>
</protein>
<reference evidence="1" key="1">
    <citation type="submission" date="2024-09" db="EMBL/GenBank/DDBJ databases">
        <authorList>
            <person name="Popovic Milovanovic T."/>
            <person name="Greer S."/>
            <person name="Ilicic R."/>
            <person name="Jelusic A."/>
            <person name="Grant M."/>
            <person name="Vicente J."/>
            <person name="Studholme D.J."/>
        </authorList>
    </citation>
    <scope>NUCLEOTIDE SEQUENCE</scope>
    <source>
        <strain evidence="1">Xp320</strain>
    </source>
</reference>